<comment type="caution">
    <text evidence="9">The sequence shown here is derived from an EMBL/GenBank/DDBJ whole genome shotgun (WGS) entry which is preliminary data.</text>
</comment>
<evidence type="ECO:0000256" key="7">
    <source>
        <dbReference type="SAM" id="Phobius"/>
    </source>
</evidence>
<comment type="similarity">
    <text evidence="5">Belongs to the SAT4 family.</text>
</comment>
<feature type="region of interest" description="Disordered" evidence="6">
    <location>
        <begin position="276"/>
        <end position="308"/>
    </location>
</feature>
<reference evidence="10" key="1">
    <citation type="submission" date="2018-12" db="EMBL/GenBank/DDBJ databases">
        <title>The complete genome of Metarhizium rileyi, a key fungal pathogen of Lepidoptera.</title>
        <authorList>
            <person name="Binneck E."/>
            <person name="Lastra C.C.L."/>
            <person name="Sosa-Gomez D.R."/>
        </authorList>
    </citation>
    <scope>NUCLEOTIDE SEQUENCE [LARGE SCALE GENOMIC DNA]</scope>
    <source>
        <strain evidence="10">Cep018-CH2</strain>
    </source>
</reference>
<dbReference type="InterPro" id="IPR052337">
    <property type="entry name" value="SAT4-like"/>
</dbReference>
<accession>A0A5C6G8S8</accession>
<evidence type="ECO:0000259" key="8">
    <source>
        <dbReference type="Pfam" id="PF20684"/>
    </source>
</evidence>
<dbReference type="PANTHER" id="PTHR33048">
    <property type="entry name" value="PTH11-LIKE INTEGRAL MEMBRANE PROTEIN (AFU_ORTHOLOGUE AFUA_5G11245)"/>
    <property type="match status" value="1"/>
</dbReference>
<feature type="domain" description="Rhodopsin" evidence="8">
    <location>
        <begin position="25"/>
        <end position="231"/>
    </location>
</feature>
<dbReference type="GO" id="GO:0016020">
    <property type="term" value="C:membrane"/>
    <property type="evidence" value="ECO:0007669"/>
    <property type="project" value="UniProtKB-SubCell"/>
</dbReference>
<evidence type="ECO:0000256" key="6">
    <source>
        <dbReference type="SAM" id="MobiDB-lite"/>
    </source>
</evidence>
<feature type="transmembrane region" description="Helical" evidence="7">
    <location>
        <begin position="237"/>
        <end position="262"/>
    </location>
</feature>
<dbReference type="EMBL" id="SBHS01000012">
    <property type="protein sequence ID" value="TWU74285.1"/>
    <property type="molecule type" value="Genomic_DNA"/>
</dbReference>
<dbReference type="Pfam" id="PF20684">
    <property type="entry name" value="Fung_rhodopsin"/>
    <property type="match status" value="1"/>
</dbReference>
<feature type="transmembrane region" description="Helical" evidence="7">
    <location>
        <begin position="45"/>
        <end position="67"/>
    </location>
</feature>
<keyword evidence="2 7" id="KW-0812">Transmembrane</keyword>
<name>A0A5C6G8S8_METRR</name>
<feature type="transmembrane region" description="Helical" evidence="7">
    <location>
        <begin position="117"/>
        <end position="140"/>
    </location>
</feature>
<keyword evidence="3 7" id="KW-1133">Transmembrane helix</keyword>
<dbReference type="AlphaFoldDB" id="A0A5C6G8S8"/>
<feature type="compositionally biased region" description="Basic residues" evidence="6">
    <location>
        <begin position="298"/>
        <end position="308"/>
    </location>
</feature>
<gene>
    <name evidence="9" type="ORF">ED733_005261</name>
</gene>
<comment type="subcellular location">
    <subcellularLocation>
        <location evidence="1">Membrane</location>
        <topology evidence="1">Multi-pass membrane protein</topology>
    </subcellularLocation>
</comment>
<organism evidence="9 10">
    <name type="scientific">Metarhizium rileyi (strain RCEF 4871)</name>
    <name type="common">Nomuraea rileyi</name>
    <dbReference type="NCBI Taxonomy" id="1649241"/>
    <lineage>
        <taxon>Eukaryota</taxon>
        <taxon>Fungi</taxon>
        <taxon>Dikarya</taxon>
        <taxon>Ascomycota</taxon>
        <taxon>Pezizomycotina</taxon>
        <taxon>Sordariomycetes</taxon>
        <taxon>Hypocreomycetidae</taxon>
        <taxon>Hypocreales</taxon>
        <taxon>Clavicipitaceae</taxon>
        <taxon>Metarhizium</taxon>
    </lineage>
</organism>
<protein>
    <recommendedName>
        <fullName evidence="8">Rhodopsin domain-containing protein</fullName>
    </recommendedName>
</protein>
<evidence type="ECO:0000313" key="9">
    <source>
        <dbReference type="EMBL" id="TWU74285.1"/>
    </source>
</evidence>
<evidence type="ECO:0000256" key="3">
    <source>
        <dbReference type="ARBA" id="ARBA00022989"/>
    </source>
</evidence>
<evidence type="ECO:0000256" key="2">
    <source>
        <dbReference type="ARBA" id="ARBA00022692"/>
    </source>
</evidence>
<evidence type="ECO:0000256" key="1">
    <source>
        <dbReference type="ARBA" id="ARBA00004141"/>
    </source>
</evidence>
<keyword evidence="4 7" id="KW-0472">Membrane</keyword>
<proteinExistence type="inferred from homology"/>
<dbReference type="PANTHER" id="PTHR33048:SF47">
    <property type="entry name" value="INTEGRAL MEMBRANE PROTEIN-RELATED"/>
    <property type="match status" value="1"/>
</dbReference>
<feature type="transmembrane region" description="Helical" evidence="7">
    <location>
        <begin position="87"/>
        <end position="105"/>
    </location>
</feature>
<feature type="transmembrane region" description="Helical" evidence="7">
    <location>
        <begin position="6"/>
        <end position="25"/>
    </location>
</feature>
<evidence type="ECO:0000256" key="5">
    <source>
        <dbReference type="ARBA" id="ARBA00038359"/>
    </source>
</evidence>
<dbReference type="Proteomes" id="UP000317257">
    <property type="component" value="Unassembled WGS sequence"/>
</dbReference>
<feature type="transmembrane region" description="Helical" evidence="7">
    <location>
        <begin position="195"/>
        <end position="217"/>
    </location>
</feature>
<dbReference type="InterPro" id="IPR049326">
    <property type="entry name" value="Rhodopsin_dom_fungi"/>
</dbReference>
<sequence>MTSLVPNVYAAIFIPVPASTLALVLRLKARRMTRMGMGRDDVFAIAAWVTSWLLATQSTSSYIASYGEKKVEYYMEKSSLILWTSEYLYAWSIFCAKIAVLCFYRRLFRFSSIRVPIILLIAACTIWIIIRTFFTTFHCIPIQAFWVRNIPNAKCITNVAAFYMGTDVTHCLMDFIILALPIWEVVRMKLPFGQKIAVVCLFATGAFVGVASIFQIIHSQQFKADSNELPYDLALSMAASFCYGRYSASTFLVLPLGLAMLLAASPVHVTSFDPGAPDNSAVQGETPEQALWSSSPPPRHRIAHWRPR</sequence>
<feature type="transmembrane region" description="Helical" evidence="7">
    <location>
        <begin position="160"/>
        <end position="183"/>
    </location>
</feature>
<evidence type="ECO:0000313" key="10">
    <source>
        <dbReference type="Proteomes" id="UP000317257"/>
    </source>
</evidence>
<evidence type="ECO:0000256" key="4">
    <source>
        <dbReference type="ARBA" id="ARBA00023136"/>
    </source>
</evidence>